<evidence type="ECO:0000256" key="1">
    <source>
        <dbReference type="SAM" id="MobiDB-lite"/>
    </source>
</evidence>
<feature type="non-terminal residue" evidence="2">
    <location>
        <position position="89"/>
    </location>
</feature>
<dbReference type="Proteomes" id="UP001174909">
    <property type="component" value="Unassembled WGS sequence"/>
</dbReference>
<evidence type="ECO:0000313" key="2">
    <source>
        <dbReference type="EMBL" id="CAI8021221.1"/>
    </source>
</evidence>
<feature type="region of interest" description="Disordered" evidence="1">
    <location>
        <begin position="1"/>
        <end position="67"/>
    </location>
</feature>
<sequence>MKGLSTMQKETKLKTFLASPGKSESFGRRRTWTSKQYRRPGGSLASVSTPRHAPERNGLRPRGDTSVPTWREWRLNSLLLLSRHTSGVE</sequence>
<name>A0AA35WLA9_GEOBA</name>
<dbReference type="AlphaFoldDB" id="A0AA35WLA9"/>
<keyword evidence="3" id="KW-1185">Reference proteome</keyword>
<feature type="compositionally biased region" description="Basic and acidic residues" evidence="1">
    <location>
        <begin position="52"/>
        <end position="63"/>
    </location>
</feature>
<comment type="caution">
    <text evidence="2">The sequence shown here is derived from an EMBL/GenBank/DDBJ whole genome shotgun (WGS) entry which is preliminary data.</text>
</comment>
<protein>
    <submittedName>
        <fullName evidence="2">Uncharacterized protein</fullName>
    </submittedName>
</protein>
<accession>A0AA35WLA9</accession>
<reference evidence="2" key="1">
    <citation type="submission" date="2023-03" db="EMBL/GenBank/DDBJ databases">
        <authorList>
            <person name="Steffen K."/>
            <person name="Cardenas P."/>
        </authorList>
    </citation>
    <scope>NUCLEOTIDE SEQUENCE</scope>
</reference>
<feature type="compositionally biased region" description="Basic residues" evidence="1">
    <location>
        <begin position="28"/>
        <end position="38"/>
    </location>
</feature>
<dbReference type="EMBL" id="CASHTH010001875">
    <property type="protein sequence ID" value="CAI8021221.1"/>
    <property type="molecule type" value="Genomic_DNA"/>
</dbReference>
<proteinExistence type="predicted"/>
<evidence type="ECO:0000313" key="3">
    <source>
        <dbReference type="Proteomes" id="UP001174909"/>
    </source>
</evidence>
<organism evidence="2 3">
    <name type="scientific">Geodia barretti</name>
    <name type="common">Barrett's horny sponge</name>
    <dbReference type="NCBI Taxonomy" id="519541"/>
    <lineage>
        <taxon>Eukaryota</taxon>
        <taxon>Metazoa</taxon>
        <taxon>Porifera</taxon>
        <taxon>Demospongiae</taxon>
        <taxon>Heteroscleromorpha</taxon>
        <taxon>Tetractinellida</taxon>
        <taxon>Astrophorina</taxon>
        <taxon>Geodiidae</taxon>
        <taxon>Geodia</taxon>
    </lineage>
</organism>
<gene>
    <name evidence="2" type="ORF">GBAR_LOCUS12617</name>
</gene>